<evidence type="ECO:0000313" key="2">
    <source>
        <dbReference type="EMBL" id="MDR6764928.1"/>
    </source>
</evidence>
<accession>A0AAJ2F285</accession>
<dbReference type="NCBIfam" id="NF041437">
    <property type="entry name" value="TfpZ"/>
    <property type="match status" value="1"/>
</dbReference>
<feature type="transmembrane region" description="Helical" evidence="1">
    <location>
        <begin position="31"/>
        <end position="52"/>
    </location>
</feature>
<dbReference type="RefSeq" id="WP_310045758.1">
    <property type="nucleotide sequence ID" value="NZ_JAVDTL010000001.1"/>
</dbReference>
<name>A0AAJ2F285_ACIDE</name>
<keyword evidence="4" id="KW-1185">Reference proteome</keyword>
<dbReference type="InterPro" id="IPR047814">
    <property type="entry name" value="TfpX/TfpZ-like"/>
</dbReference>
<evidence type="ECO:0000256" key="1">
    <source>
        <dbReference type="SAM" id="Phobius"/>
    </source>
</evidence>
<evidence type="ECO:0000313" key="4">
    <source>
        <dbReference type="Proteomes" id="UP001249076"/>
    </source>
</evidence>
<keyword evidence="1" id="KW-0812">Transmembrane</keyword>
<evidence type="ECO:0000313" key="3">
    <source>
        <dbReference type="EMBL" id="MDR6835365.1"/>
    </source>
</evidence>
<organism evidence="2 5">
    <name type="scientific">Acidovorax delafieldii</name>
    <name type="common">Pseudomonas delafieldii</name>
    <dbReference type="NCBI Taxonomy" id="47920"/>
    <lineage>
        <taxon>Bacteria</taxon>
        <taxon>Pseudomonadati</taxon>
        <taxon>Pseudomonadota</taxon>
        <taxon>Betaproteobacteria</taxon>
        <taxon>Burkholderiales</taxon>
        <taxon>Comamonadaceae</taxon>
        <taxon>Acidovorax</taxon>
    </lineage>
</organism>
<keyword evidence="1" id="KW-1133">Transmembrane helix</keyword>
<dbReference type="EMBL" id="JAVDTL010000001">
    <property type="protein sequence ID" value="MDR6764928.1"/>
    <property type="molecule type" value="Genomic_DNA"/>
</dbReference>
<dbReference type="EMBL" id="JAVDTS010000001">
    <property type="protein sequence ID" value="MDR6835365.1"/>
    <property type="molecule type" value="Genomic_DNA"/>
</dbReference>
<protein>
    <recommendedName>
        <fullName evidence="6">Pilus assembly protein</fullName>
    </recommendedName>
</protein>
<dbReference type="Proteomes" id="UP001253458">
    <property type="component" value="Unassembled WGS sequence"/>
</dbReference>
<gene>
    <name evidence="2" type="ORF">J2W88_000186</name>
    <name evidence="3" type="ORF">J2W93_000186</name>
</gene>
<proteinExistence type="predicted"/>
<feature type="transmembrane region" description="Helical" evidence="1">
    <location>
        <begin position="98"/>
        <end position="117"/>
    </location>
</feature>
<dbReference type="AlphaFoldDB" id="A0AAJ2F285"/>
<sequence length="271" mass="29908">MGRHFVVEHLRIGRIFECQPSQTARLRASGLHLAISLLIVVAAAILVFGIWYPFPYSEISGGRSLFVLLACVDVVMGPLITLVIFNSAKPRRELVTDLIVIAALQLVALGYGLWTVYSARPVHLVFEYSRMSVVRAAEIDPRLLSLAPPSLRSLPLTGPTPITLRPFRTPSEQFDATMAAIDGAPLAARTDLWQSYEDGIGDVLRVSKPVIELKTLFPRHGEAIEQAVRETGREMSKLRYLPLVARDQVWTILLDASTAQPVGFLALDSLQ</sequence>
<dbReference type="Proteomes" id="UP001249076">
    <property type="component" value="Unassembled WGS sequence"/>
</dbReference>
<evidence type="ECO:0008006" key="6">
    <source>
        <dbReference type="Google" id="ProtNLM"/>
    </source>
</evidence>
<reference evidence="2 4" key="1">
    <citation type="submission" date="2023-07" db="EMBL/GenBank/DDBJ databases">
        <title>Sorghum-associated microbial communities from plants grown in Nebraska, USA.</title>
        <authorList>
            <person name="Schachtman D."/>
        </authorList>
    </citation>
    <scope>NUCLEOTIDE SEQUENCE</scope>
    <source>
        <strain evidence="3 4">BE105</strain>
        <strain evidence="2">BE69</strain>
    </source>
</reference>
<evidence type="ECO:0000313" key="5">
    <source>
        <dbReference type="Proteomes" id="UP001253458"/>
    </source>
</evidence>
<comment type="caution">
    <text evidence="2">The sequence shown here is derived from an EMBL/GenBank/DDBJ whole genome shotgun (WGS) entry which is preliminary data.</text>
</comment>
<feature type="transmembrane region" description="Helical" evidence="1">
    <location>
        <begin position="64"/>
        <end position="86"/>
    </location>
</feature>
<keyword evidence="1" id="KW-0472">Membrane</keyword>